<protein>
    <recommendedName>
        <fullName evidence="7">Catalase-related peroxidase</fullName>
        <ecNumber evidence="7">1.11.1.-</ecNumber>
    </recommendedName>
</protein>
<gene>
    <name evidence="9" type="ORF">J0A65_01430</name>
</gene>
<keyword evidence="4 7" id="KW-0479">Metal-binding</keyword>
<dbReference type="Gene3D" id="2.40.180.10">
    <property type="entry name" value="Catalase core domain"/>
    <property type="match status" value="1"/>
</dbReference>
<evidence type="ECO:0000313" key="10">
    <source>
        <dbReference type="Proteomes" id="UP000663992"/>
    </source>
</evidence>
<accession>A0ABS3CN10</accession>
<proteinExistence type="inferred from homology"/>
<comment type="similarity">
    <text evidence="1 7">Belongs to the catalase family.</text>
</comment>
<keyword evidence="6 7" id="KW-0408">Iron</keyword>
<evidence type="ECO:0000256" key="1">
    <source>
        <dbReference type="ARBA" id="ARBA00005329"/>
    </source>
</evidence>
<evidence type="ECO:0000256" key="2">
    <source>
        <dbReference type="ARBA" id="ARBA00022559"/>
    </source>
</evidence>
<sequence>MILEAAMTLTKHFLLPGSLILLSFSGLAGAQVQAVDFIQLFEKMSGKQPGLRKAHARGVCAAGVFEPADSGPFVSAPLLSQGSLPVSLRFSVGGGNPAADERAPGTRGMGMQISLADGSKHTFTGNNFPVFAGKDPQTFFGFLSTLLPDEQGQRDPKRMADYVAMHPSVQGHYAWLKSAKTPASYANTEFFGLHTFFFQPKDESQIKFRWQLIPEAGVKTLEAEEAKAKPADFLAAKLAEQIATGEVSYSLVASLGEPTDSNIDPSSPWPADRPQVLLGKVRLNSAGGDSCTAINFDPNQLSRGFTPSDDPVLKMRSPAYAISFGKRLSGQ</sequence>
<dbReference type="PROSITE" id="PS51402">
    <property type="entry name" value="CATALASE_3"/>
    <property type="match status" value="1"/>
</dbReference>
<evidence type="ECO:0000259" key="8">
    <source>
        <dbReference type="SMART" id="SM01060"/>
    </source>
</evidence>
<keyword evidence="3 7" id="KW-0349">Heme</keyword>
<dbReference type="InterPro" id="IPR011614">
    <property type="entry name" value="Catalase_core"/>
</dbReference>
<dbReference type="PANTHER" id="PTHR11465:SF9">
    <property type="entry name" value="CATALASE"/>
    <property type="match status" value="1"/>
</dbReference>
<dbReference type="EC" id="1.11.1.-" evidence="7"/>
<comment type="caution">
    <text evidence="9">The sequence shown here is derived from an EMBL/GenBank/DDBJ whole genome shotgun (WGS) entry which is preliminary data.</text>
</comment>
<dbReference type="InterPro" id="IPR024168">
    <property type="entry name" value="Catalase_SrpA-type_pred"/>
</dbReference>
<evidence type="ECO:0000256" key="7">
    <source>
        <dbReference type="PIRNR" id="PIRNR000296"/>
    </source>
</evidence>
<dbReference type="Proteomes" id="UP000663992">
    <property type="component" value="Unassembled WGS sequence"/>
</dbReference>
<evidence type="ECO:0000256" key="4">
    <source>
        <dbReference type="ARBA" id="ARBA00022723"/>
    </source>
</evidence>
<organism evidence="9 10">
    <name type="scientific">Bowmanella yangjiangensis</name>
    <dbReference type="NCBI Taxonomy" id="2811230"/>
    <lineage>
        <taxon>Bacteria</taxon>
        <taxon>Pseudomonadati</taxon>
        <taxon>Pseudomonadota</taxon>
        <taxon>Gammaproteobacteria</taxon>
        <taxon>Alteromonadales</taxon>
        <taxon>Alteromonadaceae</taxon>
        <taxon>Bowmanella</taxon>
    </lineage>
</organism>
<keyword evidence="5 7" id="KW-0560">Oxidoreductase</keyword>
<dbReference type="GO" id="GO:0004601">
    <property type="term" value="F:peroxidase activity"/>
    <property type="evidence" value="ECO:0007669"/>
    <property type="project" value="UniProtKB-KW"/>
</dbReference>
<comment type="cofactor">
    <cofactor evidence="7">
        <name>heme</name>
        <dbReference type="ChEBI" id="CHEBI:30413"/>
    </cofactor>
</comment>
<comment type="function">
    <text evidence="7">Has an organic peroxide-dependent peroxidase activity.</text>
</comment>
<dbReference type="SUPFAM" id="SSF56634">
    <property type="entry name" value="Heme-dependent catalase-like"/>
    <property type="match status" value="1"/>
</dbReference>
<dbReference type="PIRSF" id="PIRSF000296">
    <property type="entry name" value="SrpA"/>
    <property type="match status" value="1"/>
</dbReference>
<dbReference type="EMBL" id="JAFKCS010000001">
    <property type="protein sequence ID" value="MBN7818503.1"/>
    <property type="molecule type" value="Genomic_DNA"/>
</dbReference>
<feature type="domain" description="Catalase core" evidence="8">
    <location>
        <begin position="25"/>
        <end position="328"/>
    </location>
</feature>
<dbReference type="PRINTS" id="PR00067">
    <property type="entry name" value="CATALASE"/>
</dbReference>
<evidence type="ECO:0000256" key="5">
    <source>
        <dbReference type="ARBA" id="ARBA00023002"/>
    </source>
</evidence>
<evidence type="ECO:0000256" key="6">
    <source>
        <dbReference type="ARBA" id="ARBA00023004"/>
    </source>
</evidence>
<dbReference type="CDD" id="cd08153">
    <property type="entry name" value="srpA_like"/>
    <property type="match status" value="1"/>
</dbReference>
<reference evidence="9 10" key="1">
    <citation type="submission" date="2021-03" db="EMBL/GenBank/DDBJ databases">
        <title>novel species isolated from a fishpond in China.</title>
        <authorList>
            <person name="Lu H."/>
            <person name="Cai Z."/>
        </authorList>
    </citation>
    <scope>NUCLEOTIDE SEQUENCE [LARGE SCALE GENOMIC DNA]</scope>
    <source>
        <strain evidence="9 10">Y57</strain>
    </source>
</reference>
<name>A0ABS3CN10_9ALTE</name>
<dbReference type="Pfam" id="PF00199">
    <property type="entry name" value="Catalase"/>
    <property type="match status" value="1"/>
</dbReference>
<dbReference type="SMART" id="SM01060">
    <property type="entry name" value="Catalase"/>
    <property type="match status" value="1"/>
</dbReference>
<dbReference type="Gene3D" id="1.20.1280.120">
    <property type="match status" value="1"/>
</dbReference>
<evidence type="ECO:0000256" key="3">
    <source>
        <dbReference type="ARBA" id="ARBA00022617"/>
    </source>
</evidence>
<dbReference type="InterPro" id="IPR020835">
    <property type="entry name" value="Catalase_sf"/>
</dbReference>
<keyword evidence="2 7" id="KW-0575">Peroxidase</keyword>
<keyword evidence="10" id="KW-1185">Reference proteome</keyword>
<dbReference type="InterPro" id="IPR018028">
    <property type="entry name" value="Catalase"/>
</dbReference>
<dbReference type="PANTHER" id="PTHR11465">
    <property type="entry name" value="CATALASE"/>
    <property type="match status" value="1"/>
</dbReference>
<evidence type="ECO:0000313" key="9">
    <source>
        <dbReference type="EMBL" id="MBN7818503.1"/>
    </source>
</evidence>